<evidence type="ECO:0000259" key="1">
    <source>
        <dbReference type="Pfam" id="PF15115"/>
    </source>
</evidence>
<dbReference type="GeneID" id="129332698"/>
<keyword evidence="2" id="KW-1185">Reference proteome</keyword>
<dbReference type="KEGG" id="emc:129332698"/>
<protein>
    <submittedName>
        <fullName evidence="3">Testis-expressed protein 36</fullName>
    </submittedName>
</protein>
<organism evidence="2 3">
    <name type="scientific">Eublepharis macularius</name>
    <name type="common">Leopard gecko</name>
    <name type="synonym">Cyrtodactylus macularius</name>
    <dbReference type="NCBI Taxonomy" id="481883"/>
    <lineage>
        <taxon>Eukaryota</taxon>
        <taxon>Metazoa</taxon>
        <taxon>Chordata</taxon>
        <taxon>Craniata</taxon>
        <taxon>Vertebrata</taxon>
        <taxon>Euteleostomi</taxon>
        <taxon>Lepidosauria</taxon>
        <taxon>Squamata</taxon>
        <taxon>Bifurcata</taxon>
        <taxon>Gekkota</taxon>
        <taxon>Eublepharidae</taxon>
        <taxon>Eublepharinae</taxon>
        <taxon>Eublepharis</taxon>
    </lineage>
</organism>
<evidence type="ECO:0000313" key="2">
    <source>
        <dbReference type="Proteomes" id="UP001190640"/>
    </source>
</evidence>
<dbReference type="InterPro" id="IPR029369">
    <property type="entry name" value="HDNR"/>
</dbReference>
<dbReference type="Pfam" id="PF15115">
    <property type="entry name" value="HDNR"/>
    <property type="match status" value="1"/>
</dbReference>
<dbReference type="PANTHER" id="PTHR35440:SF1">
    <property type="entry name" value="TESTIS-EXPRESSED PROTEIN 36"/>
    <property type="match status" value="1"/>
</dbReference>
<name>A0AA97JKG7_EUBMA</name>
<dbReference type="AlphaFoldDB" id="A0AA97JKG7"/>
<dbReference type="Proteomes" id="UP001190640">
    <property type="component" value="Chromosome 6"/>
</dbReference>
<evidence type="ECO:0000313" key="3">
    <source>
        <dbReference type="RefSeq" id="XP_054839903.1"/>
    </source>
</evidence>
<feature type="domain" description="Domain of unknown function with conserved HDNR motif" evidence="1">
    <location>
        <begin position="1"/>
        <end position="156"/>
    </location>
</feature>
<dbReference type="RefSeq" id="XP_054839903.1">
    <property type="nucleotide sequence ID" value="XM_054983928.1"/>
</dbReference>
<accession>A0AA97JKG7</accession>
<sequence length="197" mass="22449">MPKGRYANPSTALDGAWFQHSRPLQVHPESLTTSMQKQILNLETVHQIENRLPVMYKFREKKPVNTFPFSVHDNRHCLLNVGEYLDSGLGLRKFQHEMCQHYAQNSSLLAHEPILSSSSYRTMYQTSFVPYPNPEPPFPGRFPKSHVERSRALNAVSKTDGRLFSEFCASPNNLIPGKPVSSSLPDLKELPNVQLME</sequence>
<dbReference type="CTD" id="387718"/>
<reference evidence="3" key="1">
    <citation type="submission" date="2025-08" db="UniProtKB">
        <authorList>
            <consortium name="RefSeq"/>
        </authorList>
    </citation>
    <scope>IDENTIFICATION</scope>
    <source>
        <tissue evidence="3">Blood</tissue>
    </source>
</reference>
<proteinExistence type="predicted"/>
<dbReference type="PANTHER" id="PTHR35440">
    <property type="entry name" value="TESTIS-EXPRESSED PROTEIN 36"/>
    <property type="match status" value="1"/>
</dbReference>
<gene>
    <name evidence="3" type="primary">TEX36</name>
</gene>